<dbReference type="Proteomes" id="UP001445335">
    <property type="component" value="Unassembled WGS sequence"/>
</dbReference>
<comment type="caution">
    <text evidence="7">The sequence shown here is derived from an EMBL/GenBank/DDBJ whole genome shotgun (WGS) entry which is preliminary data.</text>
</comment>
<evidence type="ECO:0000256" key="3">
    <source>
        <dbReference type="ARBA" id="ARBA00022892"/>
    </source>
</evidence>
<dbReference type="SMART" id="SM01399">
    <property type="entry name" value="Sybindin"/>
    <property type="match status" value="1"/>
</dbReference>
<keyword evidence="1 6" id="KW-0813">Transport</keyword>
<keyword evidence="2 6" id="KW-0256">Endoplasmic reticulum</keyword>
<dbReference type="GO" id="GO:0030008">
    <property type="term" value="C:TRAPP complex"/>
    <property type="evidence" value="ECO:0007669"/>
    <property type="project" value="UniProtKB-UniRule"/>
</dbReference>
<keyword evidence="3 6" id="KW-0931">ER-Golgi transport</keyword>
<name>A0AAW1SI76_9CHLO</name>
<dbReference type="SUPFAM" id="SSF64356">
    <property type="entry name" value="SNARE-like"/>
    <property type="match status" value="1"/>
</dbReference>
<comment type="subcellular location">
    <subcellularLocation>
        <location evidence="6">Endoplasmic reticulum</location>
    </subcellularLocation>
    <subcellularLocation>
        <location evidence="6">Golgi apparatus</location>
        <location evidence="6">cis-Golgi network</location>
    </subcellularLocation>
</comment>
<reference evidence="7 8" key="1">
    <citation type="journal article" date="2024" name="Nat. Commun.">
        <title>Phylogenomics reveals the evolutionary origins of lichenization in chlorophyte algae.</title>
        <authorList>
            <person name="Puginier C."/>
            <person name="Libourel C."/>
            <person name="Otte J."/>
            <person name="Skaloud P."/>
            <person name="Haon M."/>
            <person name="Grisel S."/>
            <person name="Petersen M."/>
            <person name="Berrin J.G."/>
            <person name="Delaux P.M."/>
            <person name="Dal Grande F."/>
            <person name="Keller J."/>
        </authorList>
    </citation>
    <scope>NUCLEOTIDE SEQUENCE [LARGE SCALE GENOMIC DNA]</scope>
    <source>
        <strain evidence="7 8">SAG 245.80</strain>
    </source>
</reference>
<sequence>MVAYNIYFFNRQGTCLYYYEWHRPKSVRQGAGTSADDQKMMFGLFFSLKTFAAAMDPRQDNKSLGAPLRIGEACTFHSFCTNNYKLHFLESPSGLKIVLNTGPDAGDLRDHLNYIYGAIYVECVLKNPAYTPGRPFSCELFTARLHHYIRSLGL</sequence>
<evidence type="ECO:0000256" key="6">
    <source>
        <dbReference type="RuleBase" id="RU366065"/>
    </source>
</evidence>
<dbReference type="InterPro" id="IPR011012">
    <property type="entry name" value="Longin-like_dom_sf"/>
</dbReference>
<organism evidence="7 8">
    <name type="scientific">Elliptochloris bilobata</name>
    <dbReference type="NCBI Taxonomy" id="381761"/>
    <lineage>
        <taxon>Eukaryota</taxon>
        <taxon>Viridiplantae</taxon>
        <taxon>Chlorophyta</taxon>
        <taxon>core chlorophytes</taxon>
        <taxon>Trebouxiophyceae</taxon>
        <taxon>Trebouxiophyceae incertae sedis</taxon>
        <taxon>Elliptochloris clade</taxon>
        <taxon>Elliptochloris</taxon>
    </lineage>
</organism>
<evidence type="ECO:0000256" key="1">
    <source>
        <dbReference type="ARBA" id="ARBA00022448"/>
    </source>
</evidence>
<dbReference type="GO" id="GO:0005794">
    <property type="term" value="C:Golgi apparatus"/>
    <property type="evidence" value="ECO:0007669"/>
    <property type="project" value="UniProtKB-SubCell"/>
</dbReference>
<comment type="similarity">
    <text evidence="5">Belongs to the TRAPP small subunits family. BET5 subfamily.</text>
</comment>
<dbReference type="PANTHER" id="PTHR23249">
    <property type="entry name" value="TRAFFICKING PROTEIN PARTICLE COMPLEX SUBUNIT"/>
    <property type="match status" value="1"/>
</dbReference>
<dbReference type="Gene3D" id="3.30.450.70">
    <property type="match status" value="1"/>
</dbReference>
<dbReference type="GO" id="GO:0006888">
    <property type="term" value="P:endoplasmic reticulum to Golgi vesicle-mediated transport"/>
    <property type="evidence" value="ECO:0007669"/>
    <property type="project" value="UniProtKB-UniRule"/>
</dbReference>
<evidence type="ECO:0000256" key="2">
    <source>
        <dbReference type="ARBA" id="ARBA00022824"/>
    </source>
</evidence>
<comment type="subunit">
    <text evidence="6">Part of the multisubunit transport protein particle (TRAPP) complex.</text>
</comment>
<dbReference type="Pfam" id="PF04099">
    <property type="entry name" value="Sybindin"/>
    <property type="match status" value="1"/>
</dbReference>
<evidence type="ECO:0000313" key="8">
    <source>
        <dbReference type="Proteomes" id="UP001445335"/>
    </source>
</evidence>
<gene>
    <name evidence="7" type="ORF">WJX81_001010</name>
</gene>
<protein>
    <recommendedName>
        <fullName evidence="6">Trafficking protein particle complex subunit</fullName>
    </recommendedName>
</protein>
<dbReference type="GO" id="GO:0005783">
    <property type="term" value="C:endoplasmic reticulum"/>
    <property type="evidence" value="ECO:0007669"/>
    <property type="project" value="UniProtKB-SubCell"/>
</dbReference>
<evidence type="ECO:0000256" key="5">
    <source>
        <dbReference type="ARBA" id="ARBA00038167"/>
    </source>
</evidence>
<dbReference type="InterPro" id="IPR007233">
    <property type="entry name" value="TRAPPC"/>
</dbReference>
<dbReference type="PANTHER" id="PTHR23249:SF16">
    <property type="entry name" value="TRAFFICKING PROTEIN PARTICLE COMPLEX SUBUNIT 1"/>
    <property type="match status" value="1"/>
</dbReference>
<keyword evidence="8" id="KW-1185">Reference proteome</keyword>
<evidence type="ECO:0000256" key="4">
    <source>
        <dbReference type="ARBA" id="ARBA00023034"/>
    </source>
</evidence>
<evidence type="ECO:0000313" key="7">
    <source>
        <dbReference type="EMBL" id="KAK9845244.1"/>
    </source>
</evidence>
<dbReference type="EMBL" id="JALJOU010000003">
    <property type="protein sequence ID" value="KAK9845244.1"/>
    <property type="molecule type" value="Genomic_DNA"/>
</dbReference>
<accession>A0AAW1SI76</accession>
<keyword evidence="4 6" id="KW-0333">Golgi apparatus</keyword>
<dbReference type="AlphaFoldDB" id="A0AAW1SI76"/>
<dbReference type="FunFam" id="3.30.450.70:FF:000006">
    <property type="entry name" value="Trafficking particle complex subunit 1"/>
    <property type="match status" value="1"/>
</dbReference>
<dbReference type="CDD" id="cd14855">
    <property type="entry name" value="TRAPPC1_MUM2"/>
    <property type="match status" value="1"/>
</dbReference>
<proteinExistence type="inferred from homology"/>